<evidence type="ECO:0000256" key="14">
    <source>
        <dbReference type="SAM" id="Phobius"/>
    </source>
</evidence>
<evidence type="ECO:0000256" key="11">
    <source>
        <dbReference type="ARBA" id="ARBA00023033"/>
    </source>
</evidence>
<evidence type="ECO:0000313" key="15">
    <source>
        <dbReference type="EMBL" id="CAL1701655.1"/>
    </source>
</evidence>
<proteinExistence type="inferred from homology"/>
<keyword evidence="8 14" id="KW-1133">Transmembrane helix</keyword>
<dbReference type="Pfam" id="PF00067">
    <property type="entry name" value="p450"/>
    <property type="match status" value="1"/>
</dbReference>
<dbReference type="PRINTS" id="PR00385">
    <property type="entry name" value="P450"/>
</dbReference>
<dbReference type="InterPro" id="IPR001128">
    <property type="entry name" value="Cyt_P450"/>
</dbReference>
<keyword evidence="7 13" id="KW-0479">Metal-binding</keyword>
<gene>
    <name evidence="15" type="ORF">GFSPODELE1_LOCUS3688</name>
</gene>
<evidence type="ECO:0000256" key="10">
    <source>
        <dbReference type="ARBA" id="ARBA00023004"/>
    </source>
</evidence>
<keyword evidence="12 14" id="KW-0472">Membrane</keyword>
<evidence type="ECO:0000256" key="7">
    <source>
        <dbReference type="ARBA" id="ARBA00022723"/>
    </source>
</evidence>
<evidence type="ECO:0000256" key="3">
    <source>
        <dbReference type="ARBA" id="ARBA00005179"/>
    </source>
</evidence>
<feature type="transmembrane region" description="Helical" evidence="14">
    <location>
        <begin position="20"/>
        <end position="38"/>
    </location>
</feature>
<keyword evidence="9 13" id="KW-0560">Oxidoreductase</keyword>
<evidence type="ECO:0000256" key="13">
    <source>
        <dbReference type="RuleBase" id="RU000461"/>
    </source>
</evidence>
<dbReference type="PROSITE" id="PS00086">
    <property type="entry name" value="CYTOCHROME_P450"/>
    <property type="match status" value="1"/>
</dbReference>
<comment type="cofactor">
    <cofactor evidence="1">
        <name>heme</name>
        <dbReference type="ChEBI" id="CHEBI:30413"/>
    </cofactor>
</comment>
<dbReference type="PRINTS" id="PR00463">
    <property type="entry name" value="EP450I"/>
</dbReference>
<keyword evidence="11 13" id="KW-0503">Monooxygenase</keyword>
<comment type="pathway">
    <text evidence="3">Secondary metabolite biosynthesis.</text>
</comment>
<comment type="subcellular location">
    <subcellularLocation>
        <location evidence="2">Membrane</location>
    </subcellularLocation>
</comment>
<comment type="similarity">
    <text evidence="4 13">Belongs to the cytochrome P450 family.</text>
</comment>
<dbReference type="Gene3D" id="1.10.630.10">
    <property type="entry name" value="Cytochrome P450"/>
    <property type="match status" value="1"/>
</dbReference>
<dbReference type="InterPro" id="IPR017972">
    <property type="entry name" value="Cyt_P450_CS"/>
</dbReference>
<evidence type="ECO:0000256" key="9">
    <source>
        <dbReference type="ARBA" id="ARBA00023002"/>
    </source>
</evidence>
<evidence type="ECO:0000256" key="8">
    <source>
        <dbReference type="ARBA" id="ARBA00022989"/>
    </source>
</evidence>
<evidence type="ECO:0000256" key="6">
    <source>
        <dbReference type="ARBA" id="ARBA00022692"/>
    </source>
</evidence>
<dbReference type="SUPFAM" id="SSF48264">
    <property type="entry name" value="Cytochrome P450"/>
    <property type="match status" value="1"/>
</dbReference>
<evidence type="ECO:0008006" key="17">
    <source>
        <dbReference type="Google" id="ProtNLM"/>
    </source>
</evidence>
<evidence type="ECO:0000256" key="12">
    <source>
        <dbReference type="ARBA" id="ARBA00023136"/>
    </source>
</evidence>
<keyword evidence="5 13" id="KW-0349">Heme</keyword>
<protein>
    <recommendedName>
        <fullName evidence="17">Cytochrome P450</fullName>
    </recommendedName>
</protein>
<evidence type="ECO:0000313" key="16">
    <source>
        <dbReference type="Proteomes" id="UP001497453"/>
    </source>
</evidence>
<accession>A0ABP1D180</accession>
<evidence type="ECO:0000256" key="2">
    <source>
        <dbReference type="ARBA" id="ARBA00004370"/>
    </source>
</evidence>
<evidence type="ECO:0000256" key="1">
    <source>
        <dbReference type="ARBA" id="ARBA00001971"/>
    </source>
</evidence>
<keyword evidence="16" id="KW-1185">Reference proteome</keyword>
<dbReference type="InterPro" id="IPR036396">
    <property type="entry name" value="Cyt_P450_sf"/>
</dbReference>
<keyword evidence="6 14" id="KW-0812">Transmembrane</keyword>
<name>A0ABP1D180_9APHY</name>
<reference evidence="16" key="1">
    <citation type="submission" date="2024-04" db="EMBL/GenBank/DDBJ databases">
        <authorList>
            <person name="Shaw F."/>
            <person name="Minotto A."/>
        </authorList>
    </citation>
    <scope>NUCLEOTIDE SEQUENCE [LARGE SCALE GENOMIC DNA]</scope>
</reference>
<dbReference type="InterPro" id="IPR002401">
    <property type="entry name" value="Cyt_P450_E_grp-I"/>
</dbReference>
<keyword evidence="10 13" id="KW-0408">Iron</keyword>
<sequence length="529" mass="60455">MSVRTDSGFQLLFPVVSSKLAVTALGIAFLYLVLPYILRKNLVDKDGHPLPPGPLFRYAFLRKYPERALAAWAKTYGSLFSIWMGSQLFVVISDAHVARELLVNHGAIFSSRKKYFMKNQTILAGRAITASAYDDTWRQHRRIASVMLTPKALQGYAEFFDYEAHILMRSLYNESLQGKLPINPAHYAGRYALNNMLSISFGTRTDSTSDPLVERALAMAMEFMDLTGPWSNAVDFIEPLQWLPTRIRARGRKLHDDLIEVYGAMIHRVKARMDAGENVPDCLAKTLIETQEEEKLDWEDLCMLAAVFTLGGVHSTSGIIQWFLALIPSHPEIQARAHEELDRVVGRDHWPTAEDEERLPYIRAIIKEVQRVHAPFWMATPHCSTEDFVYNGLFIPKDTVLVLNCFTLHHNEERYPDSFTFNPDRYLGDNLSCAESAKLADVMQRDHWTFGAGRRICPGLHIAERELWLAISRLLWAYKFEEIPGEPICLDEYEGLSGRTPLPYRLKLSARHDRVHSILETEEEITLAF</sequence>
<evidence type="ECO:0000256" key="4">
    <source>
        <dbReference type="ARBA" id="ARBA00010617"/>
    </source>
</evidence>
<dbReference type="EMBL" id="OZ037945">
    <property type="protein sequence ID" value="CAL1701655.1"/>
    <property type="molecule type" value="Genomic_DNA"/>
</dbReference>
<evidence type="ECO:0000256" key="5">
    <source>
        <dbReference type="ARBA" id="ARBA00022617"/>
    </source>
</evidence>
<dbReference type="PANTHER" id="PTHR46300">
    <property type="entry name" value="P450, PUTATIVE (EUROFUNG)-RELATED-RELATED"/>
    <property type="match status" value="1"/>
</dbReference>
<dbReference type="Proteomes" id="UP001497453">
    <property type="component" value="Chromosome 2"/>
</dbReference>
<dbReference type="PANTHER" id="PTHR46300:SF11">
    <property type="entry name" value="OXIDOREDUCTASE, PUTATIVE-RELATED"/>
    <property type="match status" value="1"/>
</dbReference>
<organism evidence="15 16">
    <name type="scientific">Somion occarium</name>
    <dbReference type="NCBI Taxonomy" id="3059160"/>
    <lineage>
        <taxon>Eukaryota</taxon>
        <taxon>Fungi</taxon>
        <taxon>Dikarya</taxon>
        <taxon>Basidiomycota</taxon>
        <taxon>Agaricomycotina</taxon>
        <taxon>Agaricomycetes</taxon>
        <taxon>Polyporales</taxon>
        <taxon>Cerrenaceae</taxon>
        <taxon>Somion</taxon>
    </lineage>
</organism>
<dbReference type="CDD" id="cd11065">
    <property type="entry name" value="CYP64-like"/>
    <property type="match status" value="1"/>
</dbReference>
<dbReference type="InterPro" id="IPR050364">
    <property type="entry name" value="Cytochrome_P450_fung"/>
</dbReference>